<evidence type="ECO:0000256" key="2">
    <source>
        <dbReference type="PROSITE-ProRule" id="PRU01161"/>
    </source>
</evidence>
<sequence length="443" mass="49896">MGLEKTFNHVAKLANPYLSKLLRFERELATDWKLEMDKAPPRRLLVNPSSEMGGVDANVVKKSAQLEKRNVDLRRPYRILCLDGGGIRGVLTTTILKRICEHNPKFLDNVDFICGTSAGGLLSLLLASGYTADECDAIYSFAAPHIFGHNPWRAINPFRAKYSDKAKQELMEYYYGGRNMGDLQKACAVIAFRLDGRKSHTHMLFNKEGWRPAVFSNIPRAASLVHPDVDLAVWDAAMRTSAAPTYFPVFRGYTDGGLIANNPSMVAVTKAMAHYPNVNPKNIAVLSIGAGNFPRHTEMLSKLSSRNENMAKFGAENPSDKNNMLWRADWGLKQWIPYLLDILMDGDSVTTEMVMHYLLAASGLYHRIDPRLPRQIALDDVTAVQELKDFGNSVDLTETFKFVDEKFTYEEDFDNDVHNSLDSAGNYHDAWHNTVPQNRKEDM</sequence>
<dbReference type="AlphaFoldDB" id="A0A7S3LYT8"/>
<feature type="domain" description="PNPLA" evidence="3">
    <location>
        <begin position="80"/>
        <end position="268"/>
    </location>
</feature>
<keyword evidence="2" id="KW-0442">Lipid degradation</keyword>
<feature type="short sequence motif" description="GXGXXG" evidence="2">
    <location>
        <begin position="84"/>
        <end position="89"/>
    </location>
</feature>
<dbReference type="PANTHER" id="PTHR24138:SF10">
    <property type="entry name" value="PHOSPHOLIPASE A2"/>
    <property type="match status" value="1"/>
</dbReference>
<gene>
    <name evidence="4" type="ORF">SELO1098_LOCUS2022</name>
</gene>
<dbReference type="PROSITE" id="PS51635">
    <property type="entry name" value="PNPLA"/>
    <property type="match status" value="1"/>
</dbReference>
<dbReference type="GO" id="GO:0016787">
    <property type="term" value="F:hydrolase activity"/>
    <property type="evidence" value="ECO:0007669"/>
    <property type="project" value="UniProtKB-UniRule"/>
</dbReference>
<reference evidence="4" key="1">
    <citation type="submission" date="2021-01" db="EMBL/GenBank/DDBJ databases">
        <authorList>
            <person name="Corre E."/>
            <person name="Pelletier E."/>
            <person name="Niang G."/>
            <person name="Scheremetjew M."/>
            <person name="Finn R."/>
            <person name="Kale V."/>
            <person name="Holt S."/>
            <person name="Cochrane G."/>
            <person name="Meng A."/>
            <person name="Brown T."/>
            <person name="Cohen L."/>
        </authorList>
    </citation>
    <scope>NUCLEOTIDE SEQUENCE</scope>
    <source>
        <strain evidence="4">CCAP 955/1</strain>
    </source>
</reference>
<accession>A0A7S3LYT8</accession>
<feature type="short sequence motif" description="GXSXG" evidence="2">
    <location>
        <begin position="115"/>
        <end position="119"/>
    </location>
</feature>
<dbReference type="SUPFAM" id="SSF52151">
    <property type="entry name" value="FabD/lysophospholipase-like"/>
    <property type="match status" value="1"/>
</dbReference>
<evidence type="ECO:0000256" key="1">
    <source>
        <dbReference type="ARBA" id="ARBA00023098"/>
    </source>
</evidence>
<keyword evidence="1 2" id="KW-0443">Lipid metabolism</keyword>
<name>A0A7S3LYT8_9STRA</name>
<dbReference type="PANTHER" id="PTHR24138">
    <property type="entry name" value="INTRACELLLAR PHOSPHOLIPASE A FAMILY"/>
    <property type="match status" value="1"/>
</dbReference>
<dbReference type="InterPro" id="IPR002641">
    <property type="entry name" value="PNPLA_dom"/>
</dbReference>
<feature type="short sequence motif" description="DGA/G" evidence="2">
    <location>
        <begin position="255"/>
        <end position="257"/>
    </location>
</feature>
<dbReference type="InterPro" id="IPR016035">
    <property type="entry name" value="Acyl_Trfase/lysoPLipase"/>
</dbReference>
<dbReference type="Gene3D" id="3.40.1090.10">
    <property type="entry name" value="Cytosolic phospholipase A2 catalytic domain"/>
    <property type="match status" value="1"/>
</dbReference>
<dbReference type="EMBL" id="HBIC01003780">
    <property type="protein sequence ID" value="CAE0273196.1"/>
    <property type="molecule type" value="Transcribed_RNA"/>
</dbReference>
<evidence type="ECO:0000313" key="4">
    <source>
        <dbReference type="EMBL" id="CAE0273196.1"/>
    </source>
</evidence>
<keyword evidence="2" id="KW-0378">Hydrolase</keyword>
<dbReference type="InterPro" id="IPR047156">
    <property type="entry name" value="Teg/CotR/CapV-like"/>
</dbReference>
<dbReference type="GO" id="GO:0016042">
    <property type="term" value="P:lipid catabolic process"/>
    <property type="evidence" value="ECO:0007669"/>
    <property type="project" value="UniProtKB-UniRule"/>
</dbReference>
<evidence type="ECO:0000259" key="3">
    <source>
        <dbReference type="PROSITE" id="PS51635"/>
    </source>
</evidence>
<protein>
    <recommendedName>
        <fullName evidence="3">PNPLA domain-containing protein</fullName>
    </recommendedName>
</protein>
<feature type="active site" description="Nucleophile" evidence="2">
    <location>
        <position position="117"/>
    </location>
</feature>
<proteinExistence type="predicted"/>
<organism evidence="4">
    <name type="scientific">Spumella elongata</name>
    <dbReference type="NCBI Taxonomy" id="89044"/>
    <lineage>
        <taxon>Eukaryota</taxon>
        <taxon>Sar</taxon>
        <taxon>Stramenopiles</taxon>
        <taxon>Ochrophyta</taxon>
        <taxon>Chrysophyceae</taxon>
        <taxon>Chromulinales</taxon>
        <taxon>Chromulinaceae</taxon>
        <taxon>Spumella</taxon>
    </lineage>
</organism>
<dbReference type="Pfam" id="PF01734">
    <property type="entry name" value="Patatin"/>
    <property type="match status" value="1"/>
</dbReference>
<feature type="active site" description="Proton acceptor" evidence="2">
    <location>
        <position position="255"/>
    </location>
</feature>